<gene>
    <name evidence="2" type="ORF">QN277_003300</name>
</gene>
<feature type="compositionally biased region" description="Low complexity" evidence="1">
    <location>
        <begin position="246"/>
        <end position="263"/>
    </location>
</feature>
<feature type="compositionally biased region" description="Basic and acidic residues" evidence="1">
    <location>
        <begin position="1"/>
        <end position="11"/>
    </location>
</feature>
<sequence>MAANSSEKKEEDEAVEAAEDEDEEESLSLCDLPDNSNKEEDYQARIIKADSSHHHYQEAVVIEPPLQQEEFDFLLWGGPAFSKESEMCVADEVFFQGQILPLCCKSLSSDASRRLLPTTTGFNRSESSKSESVTSEFRSSSSSSSSSRSSSIRSQNSSSSISISSTITSITNPEISKPRIPNHHQFHTHPSPKPQLKASPNSSRQVSIGGHHLNRKSSTWDFFRLGVAPAPEIGLQDLKVRCTNNNKNKTTCVSRNSSNSSSSSDRRRMSNHGFRQMVRGCKCSVDTVPFDIMITKSNKKTESTTTHAMKEKAKQKQRKKAMSRHRTFEWIKELSHGYNKADEEEALLLNS</sequence>
<reference evidence="2" key="1">
    <citation type="submission" date="2023-10" db="EMBL/GenBank/DDBJ databases">
        <title>Chromosome-level genome of the transformable northern wattle, Acacia crassicarpa.</title>
        <authorList>
            <person name="Massaro I."/>
            <person name="Sinha N.R."/>
            <person name="Poethig S."/>
            <person name="Leichty A.R."/>
        </authorList>
    </citation>
    <scope>NUCLEOTIDE SEQUENCE</scope>
    <source>
        <strain evidence="2">Acra3RX</strain>
        <tissue evidence="2">Leaf</tissue>
    </source>
</reference>
<name>A0AAE1JZ10_9FABA</name>
<evidence type="ECO:0000256" key="1">
    <source>
        <dbReference type="SAM" id="MobiDB-lite"/>
    </source>
</evidence>
<dbReference type="AlphaFoldDB" id="A0AAE1JZ10"/>
<evidence type="ECO:0000313" key="3">
    <source>
        <dbReference type="Proteomes" id="UP001293593"/>
    </source>
</evidence>
<feature type="region of interest" description="Disordered" evidence="1">
    <location>
        <begin position="246"/>
        <end position="273"/>
    </location>
</feature>
<dbReference type="PANTHER" id="PTHR33922">
    <property type="entry name" value="OS01G0888066 PROTEIN-RELATED"/>
    <property type="match status" value="1"/>
</dbReference>
<proteinExistence type="predicted"/>
<feature type="region of interest" description="Disordered" evidence="1">
    <location>
        <begin position="301"/>
        <end position="325"/>
    </location>
</feature>
<feature type="compositionally biased region" description="Basic residues" evidence="1">
    <location>
        <begin position="315"/>
        <end position="325"/>
    </location>
</feature>
<feature type="region of interest" description="Disordered" evidence="1">
    <location>
        <begin position="1"/>
        <end position="36"/>
    </location>
</feature>
<evidence type="ECO:0000313" key="2">
    <source>
        <dbReference type="EMBL" id="KAK4260150.1"/>
    </source>
</evidence>
<accession>A0AAE1JZ10</accession>
<dbReference type="PANTHER" id="PTHR33922:SF2">
    <property type="entry name" value="OS07G0589600 PROTEIN"/>
    <property type="match status" value="1"/>
</dbReference>
<keyword evidence="3" id="KW-1185">Reference proteome</keyword>
<organism evidence="2 3">
    <name type="scientific">Acacia crassicarpa</name>
    <name type="common">northern wattle</name>
    <dbReference type="NCBI Taxonomy" id="499986"/>
    <lineage>
        <taxon>Eukaryota</taxon>
        <taxon>Viridiplantae</taxon>
        <taxon>Streptophyta</taxon>
        <taxon>Embryophyta</taxon>
        <taxon>Tracheophyta</taxon>
        <taxon>Spermatophyta</taxon>
        <taxon>Magnoliopsida</taxon>
        <taxon>eudicotyledons</taxon>
        <taxon>Gunneridae</taxon>
        <taxon>Pentapetalae</taxon>
        <taxon>rosids</taxon>
        <taxon>fabids</taxon>
        <taxon>Fabales</taxon>
        <taxon>Fabaceae</taxon>
        <taxon>Caesalpinioideae</taxon>
        <taxon>mimosoid clade</taxon>
        <taxon>Acacieae</taxon>
        <taxon>Acacia</taxon>
    </lineage>
</organism>
<feature type="region of interest" description="Disordered" evidence="1">
    <location>
        <begin position="117"/>
        <end position="209"/>
    </location>
</feature>
<feature type="compositionally biased region" description="Low complexity" evidence="1">
    <location>
        <begin position="130"/>
        <end position="175"/>
    </location>
</feature>
<feature type="compositionally biased region" description="Acidic residues" evidence="1">
    <location>
        <begin position="12"/>
        <end position="26"/>
    </location>
</feature>
<dbReference type="EMBL" id="JAWXYG010000010">
    <property type="protein sequence ID" value="KAK4260150.1"/>
    <property type="molecule type" value="Genomic_DNA"/>
</dbReference>
<protein>
    <submittedName>
        <fullName evidence="2">Uncharacterized protein</fullName>
    </submittedName>
</protein>
<comment type="caution">
    <text evidence="2">The sequence shown here is derived from an EMBL/GenBank/DDBJ whole genome shotgun (WGS) entry which is preliminary data.</text>
</comment>
<dbReference type="Proteomes" id="UP001293593">
    <property type="component" value="Unassembled WGS sequence"/>
</dbReference>